<dbReference type="Pfam" id="PF02563">
    <property type="entry name" value="Poly_export"/>
    <property type="match status" value="1"/>
</dbReference>
<evidence type="ECO:0000256" key="2">
    <source>
        <dbReference type="SAM" id="Coils"/>
    </source>
</evidence>
<dbReference type="InterPro" id="IPR003715">
    <property type="entry name" value="Poly_export_N"/>
</dbReference>
<feature type="region of interest" description="Disordered" evidence="3">
    <location>
        <begin position="423"/>
        <end position="450"/>
    </location>
</feature>
<evidence type="ECO:0000259" key="4">
    <source>
        <dbReference type="Pfam" id="PF02563"/>
    </source>
</evidence>
<dbReference type="GO" id="GO:0015159">
    <property type="term" value="F:polysaccharide transmembrane transporter activity"/>
    <property type="evidence" value="ECO:0007669"/>
    <property type="project" value="InterPro"/>
</dbReference>
<keyword evidence="2" id="KW-0175">Coiled coil</keyword>
<keyword evidence="8" id="KW-1185">Reference proteome</keyword>
<dbReference type="KEGG" id="vgo:GJW-30_1_04045"/>
<dbReference type="InterPro" id="IPR049712">
    <property type="entry name" value="Poly_export"/>
</dbReference>
<evidence type="ECO:0000256" key="1">
    <source>
        <dbReference type="ARBA" id="ARBA00022729"/>
    </source>
</evidence>
<dbReference type="Proteomes" id="UP000236884">
    <property type="component" value="Chromosome"/>
</dbReference>
<evidence type="ECO:0000256" key="3">
    <source>
        <dbReference type="SAM" id="MobiDB-lite"/>
    </source>
</evidence>
<dbReference type="InterPro" id="IPR058781">
    <property type="entry name" value="HH_AprE-like"/>
</dbReference>
<keyword evidence="1" id="KW-0732">Signal</keyword>
<protein>
    <submittedName>
        <fullName evidence="7">Polysaccharide biosynthesis/export protein</fullName>
    </submittedName>
</protein>
<feature type="domain" description="Polysaccharide export protein N-terminal" evidence="4">
    <location>
        <begin position="35"/>
        <end position="120"/>
    </location>
</feature>
<dbReference type="PANTHER" id="PTHR33619:SF3">
    <property type="entry name" value="POLYSACCHARIDE EXPORT PROTEIN GFCE-RELATED"/>
    <property type="match status" value="1"/>
</dbReference>
<name>A0A0S3Q0J1_9BRAD</name>
<dbReference type="Gene3D" id="3.30.1950.10">
    <property type="entry name" value="wza like domain"/>
    <property type="match status" value="1"/>
</dbReference>
<organism evidence="7 8">
    <name type="scientific">Variibacter gotjawalensis</name>
    <dbReference type="NCBI Taxonomy" id="1333996"/>
    <lineage>
        <taxon>Bacteria</taxon>
        <taxon>Pseudomonadati</taxon>
        <taxon>Pseudomonadota</taxon>
        <taxon>Alphaproteobacteria</taxon>
        <taxon>Hyphomicrobiales</taxon>
        <taxon>Nitrobacteraceae</taxon>
        <taxon>Variibacter</taxon>
    </lineage>
</organism>
<proteinExistence type="predicted"/>
<sequence>MAKPAHHHLREETLLRTATSIAALLLFSTIAPALADGYVLGPQDRVRIKVIEWRAGKSEYQEWTALGADYAVNAAGRLSLPLVGEIAAEGNTTEQLAQTIAIELQKRAGLINRPDASVEVVQYRPIYLLGSVEKPGEYAYRPGLTVLQAIGVAGGFYRPNEGGLLRLERDRIAAGGNYEAARLELRRTIARRARFEAELADATAIAVPEELAKDDQAAGLLREESGIMAARYEALRSSLTAIAELRDLYSKEIAQLETKKTTQERQIALSKRELKNVSSLMEKGLTVSSREFTLERIVSELEGKLLDIESATTRARQELRKLERDAADLVKDRKAKTASDLRETRASIELLTAKLATNASLVTEASVVAPRLALERSSASLQTPAFSVTRRTGGKVVQTAVTETSVVEPGDVIRVEMGGVAPAAPGERAATDGAPFNTATINPEPVSRPQ</sequence>
<dbReference type="EMBL" id="AP014946">
    <property type="protein sequence ID" value="BAT61488.1"/>
    <property type="molecule type" value="Genomic_DNA"/>
</dbReference>
<dbReference type="RefSeq" id="WP_157746801.1">
    <property type="nucleotide sequence ID" value="NZ_AP014946.1"/>
</dbReference>
<dbReference type="AlphaFoldDB" id="A0A0S3Q0J1"/>
<feature type="domain" description="Soluble ligand binding" evidence="5">
    <location>
        <begin position="126"/>
        <end position="169"/>
    </location>
</feature>
<reference evidence="7 8" key="1">
    <citation type="submission" date="2015-08" db="EMBL/GenBank/DDBJ databases">
        <title>Investigation of the bacterial diversity of lava forest soil.</title>
        <authorList>
            <person name="Lee J.S."/>
        </authorList>
    </citation>
    <scope>NUCLEOTIDE SEQUENCE [LARGE SCALE GENOMIC DNA]</scope>
    <source>
        <strain evidence="7 8">GJW-30</strain>
    </source>
</reference>
<dbReference type="Pfam" id="PF10531">
    <property type="entry name" value="SLBB"/>
    <property type="match status" value="1"/>
</dbReference>
<evidence type="ECO:0000259" key="6">
    <source>
        <dbReference type="Pfam" id="PF25994"/>
    </source>
</evidence>
<dbReference type="InterPro" id="IPR019554">
    <property type="entry name" value="Soluble_ligand-bd"/>
</dbReference>
<feature type="domain" description="AprE-like long alpha-helical hairpin" evidence="6">
    <location>
        <begin position="176"/>
        <end position="357"/>
    </location>
</feature>
<feature type="coiled-coil region" evidence="2">
    <location>
        <begin position="305"/>
        <end position="332"/>
    </location>
</feature>
<gene>
    <name evidence="7" type="ORF">GJW-30_1_04045</name>
</gene>
<feature type="coiled-coil region" evidence="2">
    <location>
        <begin position="246"/>
        <end position="273"/>
    </location>
</feature>
<dbReference type="PANTHER" id="PTHR33619">
    <property type="entry name" value="POLYSACCHARIDE EXPORT PROTEIN GFCE-RELATED"/>
    <property type="match status" value="1"/>
</dbReference>
<dbReference type="Pfam" id="PF25994">
    <property type="entry name" value="HH_AprE"/>
    <property type="match status" value="1"/>
</dbReference>
<evidence type="ECO:0000313" key="7">
    <source>
        <dbReference type="EMBL" id="BAT61488.1"/>
    </source>
</evidence>
<evidence type="ECO:0000259" key="5">
    <source>
        <dbReference type="Pfam" id="PF10531"/>
    </source>
</evidence>
<accession>A0A0S3Q0J1</accession>
<evidence type="ECO:0000313" key="8">
    <source>
        <dbReference type="Proteomes" id="UP000236884"/>
    </source>
</evidence>